<dbReference type="EMBL" id="JAYKXP010000023">
    <property type="protein sequence ID" value="KAK7045869.1"/>
    <property type="molecule type" value="Genomic_DNA"/>
</dbReference>
<evidence type="ECO:0000313" key="2">
    <source>
        <dbReference type="Proteomes" id="UP001383192"/>
    </source>
</evidence>
<evidence type="ECO:0000313" key="1">
    <source>
        <dbReference type="EMBL" id="KAK7045869.1"/>
    </source>
</evidence>
<evidence type="ECO:0008006" key="3">
    <source>
        <dbReference type="Google" id="ProtNLM"/>
    </source>
</evidence>
<proteinExistence type="predicted"/>
<protein>
    <recommendedName>
        <fullName evidence="3">F-box domain-containing protein</fullName>
    </recommendedName>
</protein>
<dbReference type="InterPro" id="IPR032675">
    <property type="entry name" value="LRR_dom_sf"/>
</dbReference>
<dbReference type="AlphaFoldDB" id="A0AAW0D3U3"/>
<accession>A0AAW0D3U3</accession>
<dbReference type="Proteomes" id="UP001383192">
    <property type="component" value="Unassembled WGS sequence"/>
</dbReference>
<keyword evidence="2" id="KW-1185">Reference proteome</keyword>
<sequence>MSRKFNIIPEKFKEGFEARLMERLHYVFENVRTRSRGQDLDIKFIDREPGLKYSVTFLVWRELVSFTETSRWHSLVYKCLHVRSPLGQQNHGVEGSQLRSLTIDVEGPDKITARTFLRLGSLPKLRDLTISDFPSNAPQSYRVDVLNVRNVPTDLAQRTLISVRSLSMERGGRPGSTFDLLSYLPYLRELDLPMEPGVPLNVIVLNHVHTLSLSPPFMFVSKLSLPNLRNLTILGLSWKTNVDPLCQLLAERPNICHLSIESTVPMDQTLIRILSHTPNIRTLCLRGYTGNHLLSALASHELLANLKYLELHIPPLHSDTSLISLYDQRAARLYVQCFYVDEVQPKAQDKRLELTPIHEVSAEARFRLQIVALGLLYRVPRTEMLSQLVSEVR</sequence>
<comment type="caution">
    <text evidence="1">The sequence shown here is derived from an EMBL/GenBank/DDBJ whole genome shotgun (WGS) entry which is preliminary data.</text>
</comment>
<gene>
    <name evidence="1" type="ORF">VNI00_007298</name>
</gene>
<dbReference type="Gene3D" id="3.80.10.10">
    <property type="entry name" value="Ribonuclease Inhibitor"/>
    <property type="match status" value="1"/>
</dbReference>
<organism evidence="1 2">
    <name type="scientific">Paramarasmius palmivorus</name>
    <dbReference type="NCBI Taxonomy" id="297713"/>
    <lineage>
        <taxon>Eukaryota</taxon>
        <taxon>Fungi</taxon>
        <taxon>Dikarya</taxon>
        <taxon>Basidiomycota</taxon>
        <taxon>Agaricomycotina</taxon>
        <taxon>Agaricomycetes</taxon>
        <taxon>Agaricomycetidae</taxon>
        <taxon>Agaricales</taxon>
        <taxon>Marasmiineae</taxon>
        <taxon>Marasmiaceae</taxon>
        <taxon>Paramarasmius</taxon>
    </lineage>
</organism>
<name>A0AAW0D3U3_9AGAR</name>
<dbReference type="SUPFAM" id="SSF52047">
    <property type="entry name" value="RNI-like"/>
    <property type="match status" value="1"/>
</dbReference>
<reference evidence="1 2" key="1">
    <citation type="submission" date="2024-01" db="EMBL/GenBank/DDBJ databases">
        <title>A draft genome for a cacao thread blight-causing isolate of Paramarasmius palmivorus.</title>
        <authorList>
            <person name="Baruah I.K."/>
            <person name="Bukari Y."/>
            <person name="Amoako-Attah I."/>
            <person name="Meinhardt L.W."/>
            <person name="Bailey B.A."/>
            <person name="Cohen S.P."/>
        </authorList>
    </citation>
    <scope>NUCLEOTIDE SEQUENCE [LARGE SCALE GENOMIC DNA]</scope>
    <source>
        <strain evidence="1 2">GH-12</strain>
    </source>
</reference>